<gene>
    <name evidence="1" type="ORF">RUE5091_04387</name>
</gene>
<dbReference type="EMBL" id="CYUD01000022">
    <property type="protein sequence ID" value="CUK19425.1"/>
    <property type="molecule type" value="Genomic_DNA"/>
</dbReference>
<keyword evidence="2" id="KW-1185">Reference proteome</keyword>
<accession>A0A0P1ISX0</accession>
<evidence type="ECO:0008006" key="3">
    <source>
        <dbReference type="Google" id="ProtNLM"/>
    </source>
</evidence>
<organism evidence="1 2">
    <name type="scientific">Ruegeria denitrificans</name>
    <dbReference type="NCBI Taxonomy" id="1715692"/>
    <lineage>
        <taxon>Bacteria</taxon>
        <taxon>Pseudomonadati</taxon>
        <taxon>Pseudomonadota</taxon>
        <taxon>Alphaproteobacteria</taxon>
        <taxon>Rhodobacterales</taxon>
        <taxon>Roseobacteraceae</taxon>
        <taxon>Ruegeria</taxon>
    </lineage>
</organism>
<proteinExistence type="predicted"/>
<dbReference type="OrthoDB" id="328972at2"/>
<protein>
    <recommendedName>
        <fullName evidence="3">YdhG-like domain-containing protein</fullName>
    </recommendedName>
</protein>
<dbReference type="SUPFAM" id="SSF159888">
    <property type="entry name" value="YdhG-like"/>
    <property type="match status" value="1"/>
</dbReference>
<evidence type="ECO:0000313" key="1">
    <source>
        <dbReference type="EMBL" id="CUK19425.1"/>
    </source>
</evidence>
<dbReference type="AlphaFoldDB" id="A0A0P1ISX0"/>
<dbReference type="RefSeq" id="WP_058283984.1">
    <property type="nucleotide sequence ID" value="NZ_CYUD01000022.1"/>
</dbReference>
<name>A0A0P1ISX0_9RHOB</name>
<evidence type="ECO:0000313" key="2">
    <source>
        <dbReference type="Proteomes" id="UP000051260"/>
    </source>
</evidence>
<dbReference type="Proteomes" id="UP000051260">
    <property type="component" value="Unassembled WGS sequence"/>
</dbReference>
<reference evidence="2" key="1">
    <citation type="submission" date="2015-09" db="EMBL/GenBank/DDBJ databases">
        <authorList>
            <person name="Rodrigo-Torres L."/>
            <person name="Arahal D.R."/>
        </authorList>
    </citation>
    <scope>NUCLEOTIDE SEQUENCE [LARGE SCALE GENOMIC DNA]</scope>
    <source>
        <strain evidence="2">CECT 5091</strain>
    </source>
</reference>
<sequence length="128" mass="13991">MTPFDDPIVATAFEALPEDARAGALTLRGLIFDTAASLPSAQPLLESLRWGQPAYLAPKGSTIRIGTHKSARFALFVHCQSRLMGDFTSAFPGEDRLDGNRAVLFDDPAQIDPTRHGWLIARALTYHL</sequence>